<keyword evidence="4" id="KW-0804">Transcription</keyword>
<gene>
    <name evidence="9" type="ORF">RFI_06308</name>
</gene>
<comment type="caution">
    <text evidence="9">The sequence shown here is derived from an EMBL/GenBank/DDBJ whole genome shotgun (WGS) entry which is preliminary data.</text>
</comment>
<organism evidence="9 10">
    <name type="scientific">Reticulomyxa filosa</name>
    <dbReference type="NCBI Taxonomy" id="46433"/>
    <lineage>
        <taxon>Eukaryota</taxon>
        <taxon>Sar</taxon>
        <taxon>Rhizaria</taxon>
        <taxon>Retaria</taxon>
        <taxon>Foraminifera</taxon>
        <taxon>Monothalamids</taxon>
        <taxon>Reticulomyxidae</taxon>
        <taxon>Reticulomyxa</taxon>
    </lineage>
</organism>
<evidence type="ECO:0000256" key="2">
    <source>
        <dbReference type="ARBA" id="ARBA00022853"/>
    </source>
</evidence>
<dbReference type="AlphaFoldDB" id="X6NYA4"/>
<keyword evidence="3" id="KW-0805">Transcription regulation</keyword>
<dbReference type="EMBL" id="ASPP01005298">
    <property type="protein sequence ID" value="ETO30814.1"/>
    <property type="molecule type" value="Genomic_DNA"/>
</dbReference>
<feature type="region of interest" description="Disordered" evidence="7">
    <location>
        <begin position="125"/>
        <end position="172"/>
    </location>
</feature>
<evidence type="ECO:0000256" key="3">
    <source>
        <dbReference type="ARBA" id="ARBA00023015"/>
    </source>
</evidence>
<evidence type="ECO:0000256" key="4">
    <source>
        <dbReference type="ARBA" id="ARBA00023163"/>
    </source>
</evidence>
<dbReference type="InterPro" id="IPR027109">
    <property type="entry name" value="Swc4/Dmap1"/>
</dbReference>
<dbReference type="GO" id="GO:0003714">
    <property type="term" value="F:transcription corepressor activity"/>
    <property type="evidence" value="ECO:0007669"/>
    <property type="project" value="TreeGrafter"/>
</dbReference>
<dbReference type="InterPro" id="IPR032563">
    <property type="entry name" value="DAMP1_SANT-like"/>
</dbReference>
<sequence>MQQTKRKKQKIIHRLDEIITIQPEKSPKQKGEQVNWKLEEVSIASLPNVSCRRWIPSNNVTTTKGAKNQSNVSILRYNDEEYRQLCSSRDWMRNETDILLKLCEEFDLRWVVIADRYNGQLRELNEQKERKENEREKEGGDDDGDDTNEDNDDDSDDDDNSDDTINTKCNMNEPVWNRSKSLEDLKERFYSIQNALYKHRKLSSQGQQVTIKKEEDNNVEHDSNGNLTSTSTSTLSQSNSDQSAVFFEYNRERDQRRRQELEKILMRSYEEEMELCDAIEHQRRTELKLKREIEQTKKRHDELLAQKQWIEMRANDPKVKAESNIGYGGIFGQNIGYGVIVQDNTKPSVECNGGPLHDLPKGVIPTGPHYVKKYLTATHLDVMDKRVYTVEIENEKCNVKFPYKEPKSSNNSSFSHSSTRETSPSPDTVENDDISMKDRDKERSAVEEEKDEKLAIPERIAKHVQEHLLKWDIVRKGELTLNGPATCVTHAMFHTLRGDLIKFYALQEALKKQEELIKQKLPPSVYKQLLK</sequence>
<keyword evidence="2" id="KW-0156">Chromatin regulator</keyword>
<keyword evidence="10" id="KW-1185">Reference proteome</keyword>
<protein>
    <recommendedName>
        <fullName evidence="8">dAMP1 SANT/Myb-like domain-containing protein</fullName>
    </recommendedName>
</protein>
<feature type="compositionally biased region" description="Acidic residues" evidence="7">
    <location>
        <begin position="139"/>
        <end position="162"/>
    </location>
</feature>
<name>X6NYA4_RETFI</name>
<evidence type="ECO:0000256" key="6">
    <source>
        <dbReference type="SAM" id="Coils"/>
    </source>
</evidence>
<comment type="subcellular location">
    <subcellularLocation>
        <location evidence="1">Nucleus</location>
    </subcellularLocation>
</comment>
<dbReference type="PANTHER" id="PTHR12855">
    <property type="entry name" value="DNA METHYLTRANSFERASE 1-ASSOCIATED PROTEIN 1 FAMILY MEMBER"/>
    <property type="match status" value="1"/>
</dbReference>
<evidence type="ECO:0000256" key="5">
    <source>
        <dbReference type="ARBA" id="ARBA00023242"/>
    </source>
</evidence>
<feature type="domain" description="DAMP1 SANT/Myb-like" evidence="8">
    <location>
        <begin position="67"/>
        <end position="130"/>
    </location>
</feature>
<feature type="compositionally biased region" description="Basic and acidic residues" evidence="7">
    <location>
        <begin position="434"/>
        <end position="452"/>
    </location>
</feature>
<dbReference type="Pfam" id="PF16282">
    <property type="entry name" value="SANT_DAMP1_like"/>
    <property type="match status" value="1"/>
</dbReference>
<evidence type="ECO:0000313" key="10">
    <source>
        <dbReference type="Proteomes" id="UP000023152"/>
    </source>
</evidence>
<reference evidence="9 10" key="1">
    <citation type="journal article" date="2013" name="Curr. Biol.">
        <title>The Genome of the Foraminiferan Reticulomyxa filosa.</title>
        <authorList>
            <person name="Glockner G."/>
            <person name="Hulsmann N."/>
            <person name="Schleicher M."/>
            <person name="Noegel A.A."/>
            <person name="Eichinger L."/>
            <person name="Gallinger C."/>
            <person name="Pawlowski J."/>
            <person name="Sierra R."/>
            <person name="Euteneuer U."/>
            <person name="Pillet L."/>
            <person name="Moustafa A."/>
            <person name="Platzer M."/>
            <person name="Groth M."/>
            <person name="Szafranski K."/>
            <person name="Schliwa M."/>
        </authorList>
    </citation>
    <scope>NUCLEOTIDE SEQUENCE [LARGE SCALE GENOMIC DNA]</scope>
</reference>
<evidence type="ECO:0000256" key="1">
    <source>
        <dbReference type="ARBA" id="ARBA00004123"/>
    </source>
</evidence>
<evidence type="ECO:0000259" key="8">
    <source>
        <dbReference type="Pfam" id="PF16282"/>
    </source>
</evidence>
<dbReference type="GO" id="GO:0000812">
    <property type="term" value="C:Swr1 complex"/>
    <property type="evidence" value="ECO:0007669"/>
    <property type="project" value="TreeGrafter"/>
</dbReference>
<dbReference type="GO" id="GO:0000122">
    <property type="term" value="P:negative regulation of transcription by RNA polymerase II"/>
    <property type="evidence" value="ECO:0007669"/>
    <property type="project" value="TreeGrafter"/>
</dbReference>
<proteinExistence type="predicted"/>
<feature type="compositionally biased region" description="Low complexity" evidence="7">
    <location>
        <begin position="408"/>
        <end position="425"/>
    </location>
</feature>
<feature type="region of interest" description="Disordered" evidence="7">
    <location>
        <begin position="402"/>
        <end position="452"/>
    </location>
</feature>
<feature type="region of interest" description="Disordered" evidence="7">
    <location>
        <begin position="201"/>
        <end position="241"/>
    </location>
</feature>
<keyword evidence="5" id="KW-0539">Nucleus</keyword>
<dbReference type="GO" id="GO:0006338">
    <property type="term" value="P:chromatin remodeling"/>
    <property type="evidence" value="ECO:0007669"/>
    <property type="project" value="InterPro"/>
</dbReference>
<accession>X6NYA4</accession>
<evidence type="ECO:0000313" key="9">
    <source>
        <dbReference type="EMBL" id="ETO30814.1"/>
    </source>
</evidence>
<dbReference type="Proteomes" id="UP000023152">
    <property type="component" value="Unassembled WGS sequence"/>
</dbReference>
<feature type="coiled-coil region" evidence="6">
    <location>
        <begin position="279"/>
        <end position="306"/>
    </location>
</feature>
<feature type="compositionally biased region" description="Basic and acidic residues" evidence="7">
    <location>
        <begin position="125"/>
        <end position="138"/>
    </location>
</feature>
<evidence type="ECO:0000256" key="7">
    <source>
        <dbReference type="SAM" id="MobiDB-lite"/>
    </source>
</evidence>
<dbReference type="OrthoDB" id="19740at2759"/>
<dbReference type="Gene3D" id="1.10.10.60">
    <property type="entry name" value="Homeodomain-like"/>
    <property type="match status" value="1"/>
</dbReference>
<dbReference type="GO" id="GO:0006281">
    <property type="term" value="P:DNA repair"/>
    <property type="evidence" value="ECO:0007669"/>
    <property type="project" value="InterPro"/>
</dbReference>
<feature type="compositionally biased region" description="Basic and acidic residues" evidence="7">
    <location>
        <begin position="211"/>
        <end position="223"/>
    </location>
</feature>
<dbReference type="GO" id="GO:0035267">
    <property type="term" value="C:NuA4 histone acetyltransferase complex"/>
    <property type="evidence" value="ECO:0007669"/>
    <property type="project" value="InterPro"/>
</dbReference>
<feature type="compositionally biased region" description="Low complexity" evidence="7">
    <location>
        <begin position="224"/>
        <end position="241"/>
    </location>
</feature>
<keyword evidence="6" id="KW-0175">Coiled coil</keyword>
<dbReference type="PANTHER" id="PTHR12855:SF10">
    <property type="entry name" value="DNA METHYLTRANSFERASE 1-ASSOCIATED PROTEIN 1"/>
    <property type="match status" value="1"/>
</dbReference>